<reference evidence="3" key="2">
    <citation type="submission" date="2020-09" db="EMBL/GenBank/DDBJ databases">
        <authorList>
            <person name="Sun Q."/>
            <person name="Ohkuma M."/>
        </authorList>
    </citation>
    <scope>NUCLEOTIDE SEQUENCE</scope>
    <source>
        <strain evidence="3">JCM 4369</strain>
    </source>
</reference>
<gene>
    <name evidence="3" type="ORF">GCM10010260_55840</name>
</gene>
<dbReference type="AlphaFoldDB" id="A0A918IF15"/>
<evidence type="ECO:0000313" key="3">
    <source>
        <dbReference type="EMBL" id="GGV10091.1"/>
    </source>
</evidence>
<evidence type="ECO:0000313" key="4">
    <source>
        <dbReference type="Proteomes" id="UP000618795"/>
    </source>
</evidence>
<feature type="transmembrane region" description="Helical" evidence="2">
    <location>
        <begin position="34"/>
        <end position="56"/>
    </location>
</feature>
<sequence>MAPGSPSTATAHGPGHRGGSGGPGRRPRGRHFPFAVVLAHGLFAVVTLVLVLLTALGTGGS</sequence>
<keyword evidence="4" id="KW-1185">Reference proteome</keyword>
<feature type="region of interest" description="Disordered" evidence="1">
    <location>
        <begin position="1"/>
        <end position="30"/>
    </location>
</feature>
<keyword evidence="2" id="KW-0472">Membrane</keyword>
<accession>A0A918IF15</accession>
<proteinExistence type="predicted"/>
<protein>
    <submittedName>
        <fullName evidence="3">Uncharacterized protein</fullName>
    </submittedName>
</protein>
<comment type="caution">
    <text evidence="3">The sequence shown here is derived from an EMBL/GenBank/DDBJ whole genome shotgun (WGS) entry which is preliminary data.</text>
</comment>
<organism evidence="3 4">
    <name type="scientific">Streptomyces filipinensis</name>
    <dbReference type="NCBI Taxonomy" id="66887"/>
    <lineage>
        <taxon>Bacteria</taxon>
        <taxon>Bacillati</taxon>
        <taxon>Actinomycetota</taxon>
        <taxon>Actinomycetes</taxon>
        <taxon>Kitasatosporales</taxon>
        <taxon>Streptomycetaceae</taxon>
        <taxon>Streptomyces</taxon>
    </lineage>
</organism>
<name>A0A918IF15_9ACTN</name>
<feature type="compositionally biased region" description="Polar residues" evidence="1">
    <location>
        <begin position="1"/>
        <end position="10"/>
    </location>
</feature>
<evidence type="ECO:0000256" key="1">
    <source>
        <dbReference type="SAM" id="MobiDB-lite"/>
    </source>
</evidence>
<dbReference type="Proteomes" id="UP000618795">
    <property type="component" value="Unassembled WGS sequence"/>
</dbReference>
<dbReference type="RefSeq" id="WP_191876304.1">
    <property type="nucleotide sequence ID" value="NZ_BMTD01000013.1"/>
</dbReference>
<evidence type="ECO:0000256" key="2">
    <source>
        <dbReference type="SAM" id="Phobius"/>
    </source>
</evidence>
<keyword evidence="2" id="KW-1133">Transmembrane helix</keyword>
<keyword evidence="2" id="KW-0812">Transmembrane</keyword>
<reference evidence="3" key="1">
    <citation type="journal article" date="2014" name="Int. J. Syst. Evol. Microbiol.">
        <title>Complete genome sequence of Corynebacterium casei LMG S-19264T (=DSM 44701T), isolated from a smear-ripened cheese.</title>
        <authorList>
            <consortium name="US DOE Joint Genome Institute (JGI-PGF)"/>
            <person name="Walter F."/>
            <person name="Albersmeier A."/>
            <person name="Kalinowski J."/>
            <person name="Ruckert C."/>
        </authorList>
    </citation>
    <scope>NUCLEOTIDE SEQUENCE</scope>
    <source>
        <strain evidence="3">JCM 4369</strain>
    </source>
</reference>
<dbReference type="EMBL" id="BMTD01000013">
    <property type="protein sequence ID" value="GGV10091.1"/>
    <property type="molecule type" value="Genomic_DNA"/>
</dbReference>